<protein>
    <submittedName>
        <fullName evidence="1">Coenzyme Q (Ubiquinone) biosynthesis protein Coq4</fullName>
    </submittedName>
</protein>
<sequence>MAMFLPSNRAPDLLARACAVLYHCARVLLLRWPNYSFDDLAGLQDNLDGPAFTRAAAQMSADREGQRLLRDRALLTVRDADWDHFSRLPIESFGYNVWHHFYVNDLLEDIELQPSRLRWDADTEYAKARYRSSHDMRHVMLGLGVELHEEVSLQAFQFAQLPQKLSALVVVLGAVKLLFVDRSWWRFFAWAPRAWRAGKRGRPLHCVRFEDLWERPLDELRERYAITPIGSRYPVARRHPDADHFHFSAAPEGTSTP</sequence>
<dbReference type="EMBL" id="PVNL01000078">
    <property type="protein sequence ID" value="PRQ06251.1"/>
    <property type="molecule type" value="Genomic_DNA"/>
</dbReference>
<dbReference type="PANTHER" id="PTHR12922:SF7">
    <property type="entry name" value="UBIQUINONE BIOSYNTHESIS PROTEIN COQ4 HOMOLOG, MITOCHONDRIAL"/>
    <property type="match status" value="1"/>
</dbReference>
<evidence type="ECO:0000313" key="2">
    <source>
        <dbReference type="Proteomes" id="UP000238823"/>
    </source>
</evidence>
<dbReference type="GO" id="GO:0006744">
    <property type="term" value="P:ubiquinone biosynthetic process"/>
    <property type="evidence" value="ECO:0007669"/>
    <property type="project" value="InterPro"/>
</dbReference>
<accession>A0A2S9YMC4</accession>
<comment type="caution">
    <text evidence="1">The sequence shown here is derived from an EMBL/GenBank/DDBJ whole genome shotgun (WGS) entry which is preliminary data.</text>
</comment>
<dbReference type="OrthoDB" id="9775927at2"/>
<dbReference type="Pfam" id="PF05019">
    <property type="entry name" value="Coq4"/>
    <property type="match status" value="1"/>
</dbReference>
<dbReference type="InterPro" id="IPR007715">
    <property type="entry name" value="Coq4"/>
</dbReference>
<reference evidence="1 2" key="1">
    <citation type="submission" date="2018-03" db="EMBL/GenBank/DDBJ databases">
        <title>Draft Genome Sequences of the Obligatory Marine Myxobacteria Enhygromyxa salina SWB007.</title>
        <authorList>
            <person name="Poehlein A."/>
            <person name="Moghaddam J.A."/>
            <person name="Harms H."/>
            <person name="Alanjari M."/>
            <person name="Koenig G.M."/>
            <person name="Daniel R."/>
            <person name="Schaeberle T.F."/>
        </authorList>
    </citation>
    <scope>NUCLEOTIDE SEQUENCE [LARGE SCALE GENOMIC DNA]</scope>
    <source>
        <strain evidence="1 2">SWB007</strain>
    </source>
</reference>
<gene>
    <name evidence="1" type="ORF">ENSA7_40280</name>
</gene>
<organism evidence="1 2">
    <name type="scientific">Enhygromyxa salina</name>
    <dbReference type="NCBI Taxonomy" id="215803"/>
    <lineage>
        <taxon>Bacteria</taxon>
        <taxon>Pseudomonadati</taxon>
        <taxon>Myxococcota</taxon>
        <taxon>Polyangia</taxon>
        <taxon>Nannocystales</taxon>
        <taxon>Nannocystaceae</taxon>
        <taxon>Enhygromyxa</taxon>
    </lineage>
</organism>
<proteinExistence type="predicted"/>
<name>A0A2S9YMC4_9BACT</name>
<dbReference type="AlphaFoldDB" id="A0A2S9YMC4"/>
<keyword evidence="1" id="KW-0830">Ubiquinone</keyword>
<dbReference type="PANTHER" id="PTHR12922">
    <property type="entry name" value="UBIQUINONE BIOSYNTHESIS PROTEIN"/>
    <property type="match status" value="1"/>
</dbReference>
<dbReference type="Proteomes" id="UP000238823">
    <property type="component" value="Unassembled WGS sequence"/>
</dbReference>
<dbReference type="RefSeq" id="WP_106090982.1">
    <property type="nucleotide sequence ID" value="NZ_PVNL01000078.1"/>
</dbReference>
<evidence type="ECO:0000313" key="1">
    <source>
        <dbReference type="EMBL" id="PRQ06251.1"/>
    </source>
</evidence>